<evidence type="ECO:0000313" key="9">
    <source>
        <dbReference type="EMBL" id="GBG26872.1"/>
    </source>
</evidence>
<proteinExistence type="inferred from homology"/>
<gene>
    <name evidence="9" type="ORF">FCC1311_030942</name>
</gene>
<feature type="region of interest" description="Disordered" evidence="7">
    <location>
        <begin position="163"/>
        <end position="312"/>
    </location>
</feature>
<keyword evidence="5" id="KW-0804">Transcription</keyword>
<feature type="compositionally biased region" description="Low complexity" evidence="7">
    <location>
        <begin position="182"/>
        <end position="203"/>
    </location>
</feature>
<name>A0A2R5G741_9STRA</name>
<dbReference type="Pfam" id="PF07524">
    <property type="entry name" value="Bromo_TP"/>
    <property type="match status" value="1"/>
</dbReference>
<evidence type="ECO:0000256" key="1">
    <source>
        <dbReference type="ARBA" id="ARBA00004123"/>
    </source>
</evidence>
<comment type="similarity">
    <text evidence="2">Belongs to the TAF8 family.</text>
</comment>
<evidence type="ECO:0000256" key="7">
    <source>
        <dbReference type="SAM" id="MobiDB-lite"/>
    </source>
</evidence>
<evidence type="ECO:0000256" key="5">
    <source>
        <dbReference type="ARBA" id="ARBA00023163"/>
    </source>
</evidence>
<evidence type="ECO:0000259" key="8">
    <source>
        <dbReference type="SMART" id="SM00576"/>
    </source>
</evidence>
<evidence type="ECO:0000256" key="6">
    <source>
        <dbReference type="ARBA" id="ARBA00023242"/>
    </source>
</evidence>
<feature type="compositionally biased region" description="Basic and acidic residues" evidence="7">
    <location>
        <begin position="256"/>
        <end position="285"/>
    </location>
</feature>
<dbReference type="PANTHER" id="PTHR46338">
    <property type="entry name" value="TRANSCRIPTION INITIATION FACTOR TFIID SUBUNIT 8"/>
    <property type="match status" value="1"/>
</dbReference>
<feature type="domain" description="Bromodomain associated" evidence="8">
    <location>
        <begin position="3"/>
        <end position="83"/>
    </location>
</feature>
<reference evidence="9 10" key="1">
    <citation type="submission" date="2017-12" db="EMBL/GenBank/DDBJ databases">
        <title>Sequencing, de novo assembly and annotation of complete genome of a new Thraustochytrid species, strain FCC1311.</title>
        <authorList>
            <person name="Sedici K."/>
            <person name="Godart F."/>
            <person name="Aiese Cigliano R."/>
            <person name="Sanseverino W."/>
            <person name="Barakat M."/>
            <person name="Ortet P."/>
            <person name="Marechal E."/>
            <person name="Cagnac O."/>
            <person name="Amato A."/>
        </authorList>
    </citation>
    <scope>NUCLEOTIDE SEQUENCE [LARGE SCALE GENOMIC DNA]</scope>
</reference>
<keyword evidence="9" id="KW-0648">Protein biosynthesis</keyword>
<dbReference type="Proteomes" id="UP000241890">
    <property type="component" value="Unassembled WGS sequence"/>
</dbReference>
<dbReference type="GO" id="GO:0003743">
    <property type="term" value="F:translation initiation factor activity"/>
    <property type="evidence" value="ECO:0007669"/>
    <property type="project" value="UniProtKB-KW"/>
</dbReference>
<comment type="subcellular location">
    <subcellularLocation>
        <location evidence="1">Nucleus</location>
    </subcellularLocation>
</comment>
<dbReference type="InParanoid" id="A0A2R5G741"/>
<dbReference type="InterPro" id="IPR009072">
    <property type="entry name" value="Histone-fold"/>
</dbReference>
<dbReference type="AlphaFoldDB" id="A0A2R5G741"/>
<evidence type="ECO:0000256" key="4">
    <source>
        <dbReference type="ARBA" id="ARBA00023015"/>
    </source>
</evidence>
<organism evidence="9 10">
    <name type="scientific">Hondaea fermentalgiana</name>
    <dbReference type="NCBI Taxonomy" id="2315210"/>
    <lineage>
        <taxon>Eukaryota</taxon>
        <taxon>Sar</taxon>
        <taxon>Stramenopiles</taxon>
        <taxon>Bigyra</taxon>
        <taxon>Labyrinthulomycetes</taxon>
        <taxon>Thraustochytrida</taxon>
        <taxon>Thraustochytriidae</taxon>
        <taxon>Hondaea</taxon>
    </lineage>
</organism>
<feature type="region of interest" description="Disordered" evidence="7">
    <location>
        <begin position="102"/>
        <end position="131"/>
    </location>
</feature>
<comment type="caution">
    <text evidence="9">The sequence shown here is derived from an EMBL/GenBank/DDBJ whole genome shotgun (WGS) entry which is preliminary data.</text>
</comment>
<dbReference type="GO" id="GO:0046982">
    <property type="term" value="F:protein heterodimerization activity"/>
    <property type="evidence" value="ECO:0007669"/>
    <property type="project" value="InterPro"/>
</dbReference>
<dbReference type="GO" id="GO:0005669">
    <property type="term" value="C:transcription factor TFIID complex"/>
    <property type="evidence" value="ECO:0007669"/>
    <property type="project" value="InterPro"/>
</dbReference>
<sequence>MSDQFAHQVLRIAVAQICRSKEFGDFDAAAEGHAFDTFVDVIGKYIEKIGRLCRTYAEHDGRTESNLLDLLQAFDRLEPNRVDWRDLERMCREVPWQVPYTTGIPNFPVDKRPRRAQQYGEKRKSALPSSTAADLLASAKRQKTDGEQANGGTEHADAAGASLQGASAATANGEANKSSLTSGEGAAANGVSSSSSSTSSAAVAGGGSTADESGKAKDSSAASAAAGAADGTANNDKGSSGTSSNDKNNKTNDNNKNSDKMEVDSETKGGAEAKDKKKSKNDKSSKASKSRAKSRQEDTLEHPLFVPSHFPSFPERYTYSYTYVDATKRETDPKAILERSLEDKRRVQEALVRISQGSGTATKHDGAFGEPADDRKRGGAANAGAAQSSAAEGKSSATASSQSAGSSAAASGTRGPDVASERAADTLPSLPSAFS</sequence>
<keyword evidence="9" id="KW-0396">Initiation factor</keyword>
<dbReference type="SMART" id="SM00576">
    <property type="entry name" value="BTP"/>
    <property type="match status" value="1"/>
</dbReference>
<evidence type="ECO:0000256" key="3">
    <source>
        <dbReference type="ARBA" id="ARBA00017307"/>
    </source>
</evidence>
<dbReference type="OrthoDB" id="436852at2759"/>
<dbReference type="InterPro" id="IPR019473">
    <property type="entry name" value="TFIID_su8_C"/>
</dbReference>
<evidence type="ECO:0000256" key="2">
    <source>
        <dbReference type="ARBA" id="ARBA00008767"/>
    </source>
</evidence>
<dbReference type="PANTHER" id="PTHR46338:SF1">
    <property type="entry name" value="TRANSCRIPTION INITIATION FACTOR TFIID SUBUNIT 8"/>
    <property type="match status" value="1"/>
</dbReference>
<keyword evidence="10" id="KW-1185">Reference proteome</keyword>
<feature type="compositionally biased region" description="Low complexity" evidence="7">
    <location>
        <begin position="219"/>
        <end position="255"/>
    </location>
</feature>
<evidence type="ECO:0000313" key="10">
    <source>
        <dbReference type="Proteomes" id="UP000241890"/>
    </source>
</evidence>
<dbReference type="EMBL" id="BEYU01000025">
    <property type="protein sequence ID" value="GBG26872.1"/>
    <property type="molecule type" value="Genomic_DNA"/>
</dbReference>
<feature type="compositionally biased region" description="Basic and acidic residues" evidence="7">
    <location>
        <begin position="362"/>
        <end position="377"/>
    </location>
</feature>
<accession>A0A2R5G741</accession>
<feature type="compositionally biased region" description="Low complexity" evidence="7">
    <location>
        <begin position="379"/>
        <end position="413"/>
    </location>
</feature>
<dbReference type="InterPro" id="IPR037818">
    <property type="entry name" value="TAF8"/>
</dbReference>
<dbReference type="Gene3D" id="1.10.20.10">
    <property type="entry name" value="Histone, subunit A"/>
    <property type="match status" value="1"/>
</dbReference>
<protein>
    <recommendedName>
        <fullName evidence="3">Transcription initiation factor TFIID subunit 8</fullName>
    </recommendedName>
</protein>
<keyword evidence="4" id="KW-0805">Transcription regulation</keyword>
<dbReference type="InterPro" id="IPR006565">
    <property type="entry name" value="BTP"/>
</dbReference>
<dbReference type="CDD" id="cd08049">
    <property type="entry name" value="TAF8"/>
    <property type="match status" value="1"/>
</dbReference>
<feature type="region of interest" description="Disordered" evidence="7">
    <location>
        <begin position="352"/>
        <end position="435"/>
    </location>
</feature>
<dbReference type="Pfam" id="PF10406">
    <property type="entry name" value="TAF8_C"/>
    <property type="match status" value="1"/>
</dbReference>
<keyword evidence="6" id="KW-0539">Nucleus</keyword>